<dbReference type="CDD" id="cd05233">
    <property type="entry name" value="SDR_c"/>
    <property type="match status" value="1"/>
</dbReference>
<accession>A0A7W7AC61</accession>
<dbReference type="PANTHER" id="PTHR24321">
    <property type="entry name" value="DEHYDROGENASES, SHORT CHAIN"/>
    <property type="match status" value="1"/>
</dbReference>
<dbReference type="SUPFAM" id="SSF51735">
    <property type="entry name" value="NAD(P)-binding Rossmann-fold domains"/>
    <property type="match status" value="1"/>
</dbReference>
<gene>
    <name evidence="4" type="ORF">GGR37_002502</name>
</gene>
<comment type="similarity">
    <text evidence="1">Belongs to the short-chain dehydrogenases/reductases (SDR) family.</text>
</comment>
<keyword evidence="2" id="KW-0560">Oxidoreductase</keyword>
<dbReference type="RefSeq" id="WP_220094524.1">
    <property type="nucleotide sequence ID" value="NZ_JACHOA010000004.1"/>
</dbReference>
<protein>
    <submittedName>
        <fullName evidence="4">NAD(P)-dependent dehydrogenase (Short-subunit alcohol dehydrogenase family)</fullName>
    </submittedName>
</protein>
<feature type="domain" description="Ketoreductase" evidence="3">
    <location>
        <begin position="18"/>
        <end position="193"/>
    </location>
</feature>
<dbReference type="GO" id="GO:0016491">
    <property type="term" value="F:oxidoreductase activity"/>
    <property type="evidence" value="ECO:0007669"/>
    <property type="project" value="UniProtKB-KW"/>
</dbReference>
<organism evidence="4 5">
    <name type="scientific">Novosphingobium taihuense</name>
    <dbReference type="NCBI Taxonomy" id="260085"/>
    <lineage>
        <taxon>Bacteria</taxon>
        <taxon>Pseudomonadati</taxon>
        <taxon>Pseudomonadota</taxon>
        <taxon>Alphaproteobacteria</taxon>
        <taxon>Sphingomonadales</taxon>
        <taxon>Sphingomonadaceae</taxon>
        <taxon>Novosphingobium</taxon>
    </lineage>
</organism>
<dbReference type="PANTHER" id="PTHR24321:SF14">
    <property type="entry name" value="SHORT-CHAIN TYPE DEHYDROGENASE_REDUCTASE BLR2146-RELATED"/>
    <property type="match status" value="1"/>
</dbReference>
<evidence type="ECO:0000256" key="2">
    <source>
        <dbReference type="ARBA" id="ARBA00023002"/>
    </source>
</evidence>
<evidence type="ECO:0000313" key="4">
    <source>
        <dbReference type="EMBL" id="MBB4614216.1"/>
    </source>
</evidence>
<dbReference type="PRINTS" id="PR00081">
    <property type="entry name" value="GDHRDH"/>
</dbReference>
<dbReference type="AlphaFoldDB" id="A0A7W7AC61"/>
<sequence length="255" mass="25963">MNPQFETQIAPMFCLTGKVALVTGGAVGMGKSVGLAYAAAGATVVLADSDERVAALVDLPAGVSARSYDITSEEAIATLVADVVSECGGVDILVNGAVVNHNKPILETSAAEWDSVQSVNLRAAFITTRQVVPSMQARGGGRIINITTIGSVNPVLIGNGAYSASRAGLNQFTRNCALDFAGDAITANAILPGAIITETIPSSLKPRGPGADPTRHLGGFGKPEYVNGIALLLASPAGRYITGQLIAVDGGFLIS</sequence>
<dbReference type="EMBL" id="JACHOA010000004">
    <property type="protein sequence ID" value="MBB4614216.1"/>
    <property type="molecule type" value="Genomic_DNA"/>
</dbReference>
<dbReference type="Proteomes" id="UP000538566">
    <property type="component" value="Unassembled WGS sequence"/>
</dbReference>
<dbReference type="InterPro" id="IPR036291">
    <property type="entry name" value="NAD(P)-bd_dom_sf"/>
</dbReference>
<reference evidence="4 5" key="1">
    <citation type="submission" date="2020-08" db="EMBL/GenBank/DDBJ databases">
        <title>Genomic Encyclopedia of Type Strains, Phase IV (KMG-IV): sequencing the most valuable type-strain genomes for metagenomic binning, comparative biology and taxonomic classification.</title>
        <authorList>
            <person name="Goeker M."/>
        </authorList>
    </citation>
    <scope>NUCLEOTIDE SEQUENCE [LARGE SCALE GENOMIC DNA]</scope>
    <source>
        <strain evidence="4 5">DSM 17507</strain>
    </source>
</reference>
<proteinExistence type="inferred from homology"/>
<dbReference type="FunFam" id="3.40.50.720:FF:000084">
    <property type="entry name" value="Short-chain dehydrogenase reductase"/>
    <property type="match status" value="1"/>
</dbReference>
<dbReference type="SMART" id="SM00822">
    <property type="entry name" value="PKS_KR"/>
    <property type="match status" value="1"/>
</dbReference>
<comment type="caution">
    <text evidence="4">The sequence shown here is derived from an EMBL/GenBank/DDBJ whole genome shotgun (WGS) entry which is preliminary data.</text>
</comment>
<keyword evidence="5" id="KW-1185">Reference proteome</keyword>
<evidence type="ECO:0000313" key="5">
    <source>
        <dbReference type="Proteomes" id="UP000538566"/>
    </source>
</evidence>
<evidence type="ECO:0000256" key="1">
    <source>
        <dbReference type="ARBA" id="ARBA00006484"/>
    </source>
</evidence>
<evidence type="ECO:0000259" key="3">
    <source>
        <dbReference type="SMART" id="SM00822"/>
    </source>
</evidence>
<dbReference type="Pfam" id="PF13561">
    <property type="entry name" value="adh_short_C2"/>
    <property type="match status" value="1"/>
</dbReference>
<name>A0A7W7AC61_9SPHN</name>
<dbReference type="InterPro" id="IPR002347">
    <property type="entry name" value="SDR_fam"/>
</dbReference>
<dbReference type="Gene3D" id="3.40.50.720">
    <property type="entry name" value="NAD(P)-binding Rossmann-like Domain"/>
    <property type="match status" value="1"/>
</dbReference>
<dbReference type="InterPro" id="IPR057326">
    <property type="entry name" value="KR_dom"/>
</dbReference>
<dbReference type="PRINTS" id="PR00080">
    <property type="entry name" value="SDRFAMILY"/>
</dbReference>